<dbReference type="Proteomes" id="UP000594263">
    <property type="component" value="Unplaced"/>
</dbReference>
<protein>
    <submittedName>
        <fullName evidence="1">Uncharacterized protein</fullName>
    </submittedName>
</protein>
<evidence type="ECO:0000313" key="2">
    <source>
        <dbReference type="Proteomes" id="UP000594263"/>
    </source>
</evidence>
<proteinExistence type="predicted"/>
<keyword evidence="2" id="KW-1185">Reference proteome</keyword>
<name>A0A7N0UVL4_KALFE</name>
<dbReference type="Gramene" id="Kaladp0087s0046.1.v1.1">
    <property type="protein sequence ID" value="Kaladp0087s0046.1.v1.1"/>
    <property type="gene ID" value="Kaladp0087s0046.v1.1"/>
</dbReference>
<dbReference type="AlphaFoldDB" id="A0A7N0UVL4"/>
<organism evidence="1 2">
    <name type="scientific">Kalanchoe fedtschenkoi</name>
    <name type="common">Lavender scallops</name>
    <name type="synonym">South American air plant</name>
    <dbReference type="NCBI Taxonomy" id="63787"/>
    <lineage>
        <taxon>Eukaryota</taxon>
        <taxon>Viridiplantae</taxon>
        <taxon>Streptophyta</taxon>
        <taxon>Embryophyta</taxon>
        <taxon>Tracheophyta</taxon>
        <taxon>Spermatophyta</taxon>
        <taxon>Magnoliopsida</taxon>
        <taxon>eudicotyledons</taxon>
        <taxon>Gunneridae</taxon>
        <taxon>Pentapetalae</taxon>
        <taxon>Saxifragales</taxon>
        <taxon>Crassulaceae</taxon>
        <taxon>Kalanchoe</taxon>
    </lineage>
</organism>
<dbReference type="EnsemblPlants" id="Kaladp0087s0046.1.v1.1">
    <property type="protein sequence ID" value="Kaladp0087s0046.1.v1.1"/>
    <property type="gene ID" value="Kaladp0087s0046.v1.1"/>
</dbReference>
<evidence type="ECO:0000313" key="1">
    <source>
        <dbReference type="EnsemblPlants" id="Kaladp0087s0046.1.v1.1"/>
    </source>
</evidence>
<accession>A0A7N0UVL4</accession>
<reference evidence="1" key="1">
    <citation type="submission" date="2021-01" db="UniProtKB">
        <authorList>
            <consortium name="EnsemblPlants"/>
        </authorList>
    </citation>
    <scope>IDENTIFICATION</scope>
</reference>
<sequence length="160" mass="17255">MTQKLICAPTTQKPRCAPTTPKSNCAPTTQKPISPLRHCLSSLQSQPFLQHISNSTNYISLHRTITTLSPSLPTTVLYRKIQTTPPLLSLTVDLGRSLPITTSMTVPHFLQIWTPSGDSVGVGKLAASNMSSLMSGRTDGEEVHAVAESPDSKAIRYTLG</sequence>